<reference evidence="10" key="1">
    <citation type="submission" date="2023-07" db="EMBL/GenBank/DDBJ databases">
        <title>Novel species in the genus Lipingzhangella isolated from Sambhar Salt Lake.</title>
        <authorList>
            <person name="Jiya N."/>
            <person name="Kajale S."/>
            <person name="Sharma A."/>
        </authorList>
    </citation>
    <scope>NUCLEOTIDE SEQUENCE [LARGE SCALE GENOMIC DNA]</scope>
    <source>
        <strain evidence="10">LS1_29</strain>
    </source>
</reference>
<evidence type="ECO:0000256" key="5">
    <source>
        <dbReference type="ARBA" id="ARBA00023163"/>
    </source>
</evidence>
<name>A0ABU2H3T5_9ACTN</name>
<comment type="caution">
    <text evidence="9">The sequence shown here is derived from an EMBL/GenBank/DDBJ whole genome shotgun (WGS) entry which is preliminary data.</text>
</comment>
<dbReference type="InterPro" id="IPR007627">
    <property type="entry name" value="RNA_pol_sigma70_r2"/>
</dbReference>
<feature type="domain" description="RNA polymerase sigma-70 region 2" evidence="7">
    <location>
        <begin position="24"/>
        <end position="94"/>
    </location>
</feature>
<comment type="similarity">
    <text evidence="1">Belongs to the sigma-70 factor family. ECF subfamily.</text>
</comment>
<dbReference type="Gene3D" id="1.10.1740.10">
    <property type="match status" value="1"/>
</dbReference>
<evidence type="ECO:0000313" key="10">
    <source>
        <dbReference type="Proteomes" id="UP001250214"/>
    </source>
</evidence>
<feature type="compositionally biased region" description="Basic and acidic residues" evidence="6">
    <location>
        <begin position="97"/>
        <end position="114"/>
    </location>
</feature>
<dbReference type="RefSeq" id="WP_310911115.1">
    <property type="nucleotide sequence ID" value="NZ_JAVLVT010000001.1"/>
</dbReference>
<dbReference type="SUPFAM" id="SSF88946">
    <property type="entry name" value="Sigma2 domain of RNA polymerase sigma factors"/>
    <property type="match status" value="1"/>
</dbReference>
<dbReference type="InterPro" id="IPR039425">
    <property type="entry name" value="RNA_pol_sigma-70-like"/>
</dbReference>
<dbReference type="InterPro" id="IPR036388">
    <property type="entry name" value="WH-like_DNA-bd_sf"/>
</dbReference>
<proteinExistence type="inferred from homology"/>
<dbReference type="InterPro" id="IPR013325">
    <property type="entry name" value="RNA_pol_sigma_r2"/>
</dbReference>
<feature type="domain" description="RNA polymerase sigma factor 70 region 4 type 2" evidence="8">
    <location>
        <begin position="128"/>
        <end position="179"/>
    </location>
</feature>
<keyword evidence="3" id="KW-0731">Sigma factor</keyword>
<dbReference type="EMBL" id="JAVLVT010000001">
    <property type="protein sequence ID" value="MDS1269657.1"/>
    <property type="molecule type" value="Genomic_DNA"/>
</dbReference>
<dbReference type="NCBIfam" id="TIGR02937">
    <property type="entry name" value="sigma70-ECF"/>
    <property type="match status" value="1"/>
</dbReference>
<evidence type="ECO:0000256" key="1">
    <source>
        <dbReference type="ARBA" id="ARBA00010641"/>
    </source>
</evidence>
<accession>A0ABU2H3T5</accession>
<dbReference type="InterPro" id="IPR014284">
    <property type="entry name" value="RNA_pol_sigma-70_dom"/>
</dbReference>
<dbReference type="Proteomes" id="UP001250214">
    <property type="component" value="Unassembled WGS sequence"/>
</dbReference>
<dbReference type="InterPro" id="IPR013324">
    <property type="entry name" value="RNA_pol_sigma_r3/r4-like"/>
</dbReference>
<evidence type="ECO:0000259" key="8">
    <source>
        <dbReference type="Pfam" id="PF08281"/>
    </source>
</evidence>
<dbReference type="SUPFAM" id="SSF88659">
    <property type="entry name" value="Sigma3 and sigma4 domains of RNA polymerase sigma factors"/>
    <property type="match status" value="1"/>
</dbReference>
<dbReference type="Pfam" id="PF04542">
    <property type="entry name" value="Sigma70_r2"/>
    <property type="match status" value="1"/>
</dbReference>
<keyword evidence="2" id="KW-0805">Transcription regulation</keyword>
<evidence type="ECO:0000256" key="2">
    <source>
        <dbReference type="ARBA" id="ARBA00023015"/>
    </source>
</evidence>
<dbReference type="CDD" id="cd06171">
    <property type="entry name" value="Sigma70_r4"/>
    <property type="match status" value="1"/>
</dbReference>
<dbReference type="Pfam" id="PF08281">
    <property type="entry name" value="Sigma70_r4_2"/>
    <property type="match status" value="1"/>
</dbReference>
<dbReference type="PANTHER" id="PTHR43133:SF8">
    <property type="entry name" value="RNA POLYMERASE SIGMA FACTOR HI_1459-RELATED"/>
    <property type="match status" value="1"/>
</dbReference>
<evidence type="ECO:0000256" key="3">
    <source>
        <dbReference type="ARBA" id="ARBA00023082"/>
    </source>
</evidence>
<dbReference type="PANTHER" id="PTHR43133">
    <property type="entry name" value="RNA POLYMERASE ECF-TYPE SIGMA FACTO"/>
    <property type="match status" value="1"/>
</dbReference>
<feature type="region of interest" description="Disordered" evidence="6">
    <location>
        <begin position="92"/>
        <end position="123"/>
    </location>
</feature>
<dbReference type="InterPro" id="IPR013249">
    <property type="entry name" value="RNA_pol_sigma70_r4_t2"/>
</dbReference>
<sequence length="188" mass="21122">MSAIAEAGGNRANTDTVEDWFVGLYDTHRALVFSAALRLCGRWPDAEDLTADTFLRAYRAAAGYTAERRAELMSRAWLMTILMNLWRNRARSQAHRPPPDRLPDDGVDEADPRQDVPGTVEQRETTTELARLLNHLPVAQREAVVLRHVLDLSTREVAEILNAPEGTVKSHVSRGLRRLRELTEGDAQ</sequence>
<evidence type="ECO:0000256" key="4">
    <source>
        <dbReference type="ARBA" id="ARBA00023125"/>
    </source>
</evidence>
<dbReference type="Gene3D" id="1.10.10.10">
    <property type="entry name" value="Winged helix-like DNA-binding domain superfamily/Winged helix DNA-binding domain"/>
    <property type="match status" value="1"/>
</dbReference>
<protein>
    <submittedName>
        <fullName evidence="9">RNA polymerase sigma factor</fullName>
    </submittedName>
</protein>
<evidence type="ECO:0000259" key="7">
    <source>
        <dbReference type="Pfam" id="PF04542"/>
    </source>
</evidence>
<gene>
    <name evidence="9" type="ORF">RIF23_05050</name>
</gene>
<keyword evidence="4" id="KW-0238">DNA-binding</keyword>
<evidence type="ECO:0000256" key="6">
    <source>
        <dbReference type="SAM" id="MobiDB-lite"/>
    </source>
</evidence>
<evidence type="ECO:0000313" key="9">
    <source>
        <dbReference type="EMBL" id="MDS1269657.1"/>
    </source>
</evidence>
<keyword evidence="5" id="KW-0804">Transcription</keyword>
<organism evidence="9 10">
    <name type="scientific">Lipingzhangella rawalii</name>
    <dbReference type="NCBI Taxonomy" id="2055835"/>
    <lineage>
        <taxon>Bacteria</taxon>
        <taxon>Bacillati</taxon>
        <taxon>Actinomycetota</taxon>
        <taxon>Actinomycetes</taxon>
        <taxon>Streptosporangiales</taxon>
        <taxon>Nocardiopsidaceae</taxon>
        <taxon>Lipingzhangella</taxon>
    </lineage>
</organism>
<keyword evidence="10" id="KW-1185">Reference proteome</keyword>